<dbReference type="InterPro" id="IPR013762">
    <property type="entry name" value="Integrase-like_cat_sf"/>
</dbReference>
<keyword evidence="1" id="KW-0233">DNA recombination</keyword>
<sequence>MAGRLLGAGAQWAAAISGQALGTWLGGTSQGHGCECSCHFETSPDEALIGLLKGQLDRCGPEHLHGQPAFAPDCPACAPCPPGHTGLEVVLALLLGLVLGAVLREEDFSESLALCLIGPRGGLPTKLNGHVLRLDMDRFRRNEARLLGEGRQLAKEIREERAGYRPGDEVGLRQPEVVLGDRGVCELTDGTALAVAKEGTLESTATPRAAAEQDLRTLPVRYDARGIRGRDFTDAVDRMSSTAMPDWPIKGPRTTLWLVQQFRRLGQTPLQRHQWWRQTQNLTAADAGVDEHQFLSELLEMGAQTDQLNEGELAVYETVARRYQLWEEIYANRLREHESGALRSSGSSAWLDEREIFLGQERGRGGALVCPELQTWVADRLQAEAAVLKERRKGREEKILARGKWLGRPPAPERSTIFKGRRRVGAMFSDEDVGGRHRDLLPIPVGAELRSLLSGEGAWGTSPSAKRRSATRRRQDQWLLEGIASLNELGGQGRQVPSHAPLTAAQRVAVRRLASLYGKWSPPVDRPSPHAAWSLLQGLRPGYSEAEAAGARTVYQRGNISLPKIGAGKVPLVDVLPADLQSKLVSGRGLLRSPVEAAALIRDAGAPRAMDPKLGRLGYDYGHALGELFASGVIECSSEPVLEEAGMFFVARKDKRLRLICDTRTPNMHFTVPNHSALATGEALSSLEASGVNFIGMSSGDVDCCFYQYSLPPWCRRYFNLPTIQSRFLPLEVRNACGLSGKSGQVRFRFKVVPMGWNWAVHFIQEAHLHIVKSVLPSQPWCVDKHPGIDLSVEDAKVLYIDNFAVLSASPQRAAQAAYDMKAALAAKGVVSELDPQASEVGELLGCELDLRTGCWQVSGRRLWRLYGALEHLLPRRVKVSGQELERLIGHIVAAFMLRREGLALLHSSYEFVQASYTKRQPLWKSVLRELGWVKALLSCLRSDTRRPWAELVTCFDASPWGYGVVETEWDLGDVQRVGRVSERARFRGVLATEGAPRERAFEHEVACAPDPALLLVGRATRFPEVSHSTLQSRTWRVVGCGRWKRKEAIHGLEGAALTWAVRRAGRDARQHGARRLFLGDNMSLTLAAAKGRAANHRLLGVCRVLLAVGIAADLKIQVRWIPSEWNPSDAPSRRFQPKPRGPDGVPAAADAGRDGGGDAAGKAADAGEPSEAAPPPLRPSRAELAQEPFALQPHGGAPDGAAAAGQWQPPYGSPAGAGAVALTSSPGPRGRRPGAGWAKEQARRGWAARKADLDQRRRRLCPRQTRLAAAKVRFATQQLYLGAVLGLVRWLCLGCLPDWSRQTWDETLAEYIESIYDRGGSKASTQRLAPALLWAEPHLHTAGIREVFPLTHQTLRGWGVLEPSKSRPPVPCLVMLAAATWLCQAGKPLSALAIVIMFETYMRPSEVLALRARQVVLPLPEEGGASAFLTFVVRASEYEVPTKTNEYDLSVPLDLQRQQWLVKPISFVQALREPDALFLGLSYTELAEDFQSAIEALDVGVLRPTLYSLRHGGASQDRSMGVRSLGNVQQRGGWKTFKSVLRYEKHGRLSLELRKLSSRQREALRAKGQDCALAFNKSLVLQFAPRRTSPAYA</sequence>
<name>A0ABN9UEV9_9DINO</name>
<dbReference type="Proteomes" id="UP001189429">
    <property type="component" value="Unassembled WGS sequence"/>
</dbReference>
<reference evidence="4" key="1">
    <citation type="submission" date="2023-10" db="EMBL/GenBank/DDBJ databases">
        <authorList>
            <person name="Chen Y."/>
            <person name="Shah S."/>
            <person name="Dougan E. K."/>
            <person name="Thang M."/>
            <person name="Chan C."/>
        </authorList>
    </citation>
    <scope>NUCLEOTIDE SEQUENCE [LARGE SCALE GENOMIC DNA]</scope>
</reference>
<comment type="caution">
    <text evidence="4">The sequence shown here is derived from an EMBL/GenBank/DDBJ whole genome shotgun (WGS) entry which is preliminary data.</text>
</comment>
<protein>
    <recommendedName>
        <fullName evidence="3">Tyr recombinase domain-containing protein</fullName>
    </recommendedName>
</protein>
<keyword evidence="5" id="KW-1185">Reference proteome</keyword>
<dbReference type="InterPro" id="IPR002104">
    <property type="entry name" value="Integrase_catalytic"/>
</dbReference>
<dbReference type="EMBL" id="CAUYUJ010015784">
    <property type="protein sequence ID" value="CAK0858081.1"/>
    <property type="molecule type" value="Genomic_DNA"/>
</dbReference>
<accession>A0ABN9UEV9</accession>
<dbReference type="Gene3D" id="1.10.443.10">
    <property type="entry name" value="Intergrase catalytic core"/>
    <property type="match status" value="1"/>
</dbReference>
<organism evidence="4 5">
    <name type="scientific">Prorocentrum cordatum</name>
    <dbReference type="NCBI Taxonomy" id="2364126"/>
    <lineage>
        <taxon>Eukaryota</taxon>
        <taxon>Sar</taxon>
        <taxon>Alveolata</taxon>
        <taxon>Dinophyceae</taxon>
        <taxon>Prorocentrales</taxon>
        <taxon>Prorocentraceae</taxon>
        <taxon>Prorocentrum</taxon>
    </lineage>
</organism>
<feature type="region of interest" description="Disordered" evidence="2">
    <location>
        <begin position="1126"/>
        <end position="1244"/>
    </location>
</feature>
<feature type="domain" description="Tyr recombinase" evidence="3">
    <location>
        <begin position="1368"/>
        <end position="1559"/>
    </location>
</feature>
<proteinExistence type="predicted"/>
<dbReference type="SUPFAM" id="SSF56349">
    <property type="entry name" value="DNA breaking-rejoining enzymes"/>
    <property type="match status" value="1"/>
</dbReference>
<dbReference type="InterPro" id="IPR011010">
    <property type="entry name" value="DNA_brk_join_enz"/>
</dbReference>
<evidence type="ECO:0000256" key="2">
    <source>
        <dbReference type="SAM" id="MobiDB-lite"/>
    </source>
</evidence>
<feature type="compositionally biased region" description="Low complexity" evidence="2">
    <location>
        <begin position="1193"/>
        <end position="1211"/>
    </location>
</feature>
<dbReference type="PROSITE" id="PS51898">
    <property type="entry name" value="TYR_RECOMBINASE"/>
    <property type="match status" value="1"/>
</dbReference>
<evidence type="ECO:0000313" key="4">
    <source>
        <dbReference type="EMBL" id="CAK0858081.1"/>
    </source>
</evidence>
<evidence type="ECO:0000256" key="1">
    <source>
        <dbReference type="ARBA" id="ARBA00023172"/>
    </source>
</evidence>
<evidence type="ECO:0000313" key="5">
    <source>
        <dbReference type="Proteomes" id="UP001189429"/>
    </source>
</evidence>
<gene>
    <name evidence="4" type="ORF">PCOR1329_LOCUS47979</name>
</gene>
<evidence type="ECO:0000259" key="3">
    <source>
        <dbReference type="PROSITE" id="PS51898"/>
    </source>
</evidence>